<feature type="repeat" description="TPR" evidence="2">
    <location>
        <begin position="1706"/>
        <end position="1739"/>
    </location>
</feature>
<dbReference type="SUPFAM" id="SSF50891">
    <property type="entry name" value="Cyclophilin-like"/>
    <property type="match status" value="1"/>
</dbReference>
<dbReference type="GO" id="GO:0016853">
    <property type="term" value="F:isomerase activity"/>
    <property type="evidence" value="ECO:0007669"/>
    <property type="project" value="UniProtKB-KW"/>
</dbReference>
<keyword evidence="2" id="KW-0802">TPR repeat</keyword>
<dbReference type="PRINTS" id="PR00153">
    <property type="entry name" value="CSAPPISMRASE"/>
</dbReference>
<evidence type="ECO:0000313" key="7">
    <source>
        <dbReference type="EMBL" id="CAK9067139.1"/>
    </source>
</evidence>
<dbReference type="SUPFAM" id="SSF48452">
    <property type="entry name" value="TPR-like"/>
    <property type="match status" value="1"/>
</dbReference>
<keyword evidence="5" id="KW-0812">Transmembrane</keyword>
<dbReference type="Gene3D" id="2.40.100.10">
    <property type="entry name" value="Cyclophilin-like"/>
    <property type="match status" value="1"/>
</dbReference>
<feature type="coiled-coil region" evidence="3">
    <location>
        <begin position="640"/>
        <end position="669"/>
    </location>
</feature>
<evidence type="ECO:0000256" key="4">
    <source>
        <dbReference type="SAM" id="MobiDB-lite"/>
    </source>
</evidence>
<feature type="compositionally biased region" description="Basic and acidic residues" evidence="4">
    <location>
        <begin position="1081"/>
        <end position="1090"/>
    </location>
</feature>
<feature type="compositionally biased region" description="Basic residues" evidence="4">
    <location>
        <begin position="899"/>
        <end position="911"/>
    </location>
</feature>
<keyword evidence="8" id="KW-1185">Reference proteome</keyword>
<evidence type="ECO:0000259" key="6">
    <source>
        <dbReference type="PROSITE" id="PS50072"/>
    </source>
</evidence>
<evidence type="ECO:0000256" key="3">
    <source>
        <dbReference type="SAM" id="Coils"/>
    </source>
</evidence>
<dbReference type="InterPro" id="IPR002130">
    <property type="entry name" value="Cyclophilin-type_PPIase_dom"/>
</dbReference>
<keyword evidence="5" id="KW-1133">Transmembrane helix</keyword>
<gene>
    <name evidence="7" type="ORF">SCF082_LOCUS34036</name>
</gene>
<feature type="compositionally biased region" description="Basic and acidic residues" evidence="4">
    <location>
        <begin position="1012"/>
        <end position="1021"/>
    </location>
</feature>
<feature type="region of interest" description="Disordered" evidence="4">
    <location>
        <begin position="739"/>
        <end position="763"/>
    </location>
</feature>
<evidence type="ECO:0000256" key="5">
    <source>
        <dbReference type="SAM" id="Phobius"/>
    </source>
</evidence>
<feature type="region of interest" description="Disordered" evidence="4">
    <location>
        <begin position="852"/>
        <end position="1212"/>
    </location>
</feature>
<feature type="compositionally biased region" description="Basic and acidic residues" evidence="4">
    <location>
        <begin position="965"/>
        <end position="985"/>
    </location>
</feature>
<feature type="compositionally biased region" description="Basic and acidic residues" evidence="4">
    <location>
        <begin position="1133"/>
        <end position="1142"/>
    </location>
</feature>
<feature type="transmembrane region" description="Helical" evidence="5">
    <location>
        <begin position="351"/>
        <end position="369"/>
    </location>
</feature>
<dbReference type="EMBL" id="CAXAMM010030857">
    <property type="protein sequence ID" value="CAK9067139.1"/>
    <property type="molecule type" value="Genomic_DNA"/>
</dbReference>
<organism evidence="7 8">
    <name type="scientific">Durusdinium trenchii</name>
    <dbReference type="NCBI Taxonomy" id="1381693"/>
    <lineage>
        <taxon>Eukaryota</taxon>
        <taxon>Sar</taxon>
        <taxon>Alveolata</taxon>
        <taxon>Dinophyceae</taxon>
        <taxon>Suessiales</taxon>
        <taxon>Symbiodiniaceae</taxon>
        <taxon>Durusdinium</taxon>
    </lineage>
</organism>
<comment type="catalytic activity">
    <reaction evidence="1">
        <text>[protein]-peptidylproline (omega=180) = [protein]-peptidylproline (omega=0)</text>
        <dbReference type="Rhea" id="RHEA:16237"/>
        <dbReference type="Rhea" id="RHEA-COMP:10747"/>
        <dbReference type="Rhea" id="RHEA-COMP:10748"/>
        <dbReference type="ChEBI" id="CHEBI:83833"/>
        <dbReference type="ChEBI" id="CHEBI:83834"/>
        <dbReference type="EC" id="5.2.1.8"/>
    </reaction>
</comment>
<evidence type="ECO:0000256" key="1">
    <source>
        <dbReference type="ARBA" id="ARBA00000971"/>
    </source>
</evidence>
<keyword evidence="7" id="KW-0413">Isomerase</keyword>
<dbReference type="InterPro" id="IPR029000">
    <property type="entry name" value="Cyclophilin-like_dom_sf"/>
</dbReference>
<sequence>MREGDVFAIIRSARIEEGSKLKPEIDEMLKKASASLETLSSEAEEKEKIFGTHESIIPMDESDPLVEQLFNPHSSKKLATLRYVDERKKAGAYIKPVIAHDMVVKGSGFSAFDGGLANTSLKGFTYSVNAGYTKNTAGTAANQWATDSLLDVFNVLEARAMSFTAFHELPPNCYNHSVSRMPRVPTAAFDLASEHWSVLLEAEAAHNAGAHIGPLGVMHWRHSPDASQARPFLIAIFTGMFTQDLCENQPRVDVIFFLGLSILIPVILACDRQLVEGSIAHWYGRGNVEEGLRRFDALIRGPFRERIREVVRGARMPYHLILLASVWPAMHQLDHIVEECAAPWPRGLRCAHIMFLGFPLVFAVLMSIMRRLMHVAILGKCTRTFIFAIANCLLHWAAIESNRVINRAFSSWLNLFLCSLFLLAQSVTVFYFFQDGGTKQQTVKVARRVQSALRGPKHLEMTEIEAPGAVVAVENKSGSWCNGSDCSGRDLPLKGTPPLGSGVDSYSVKLQSFKLGSSSASSKDLSESDGLAEEGEESEQDTEVEVSDVEPSLDEKAGITTPALSPEKASKTKDSGEGAIKIFFSEGWLTVLGKAVKNRDCEDWQIVSHDGSKFRFNSAGGLSSVPEPNQFPLTVEPIPEQQLLDELEILQMEQELLEETLRLEELETLEVEETKSHLNSTIPASSDVAPSSCLDFVETLPYDHALAADHLEPLTAEKPKTFAQMVRGCSSATLVYGQVGSDGENGEREEKSQPEALPAHGSEVQKAECEAVVKGEVKCEAKDGLCEETEGGMEKMVGEVGISHETAGVTAAVSGEISHNVEAVEGEVKGTTEIETAETKAGVEGNVNQIVEVDSSDAKETKSTEEESADPGSESCRPACLEHIAILSPKDQQAERKAEKKKTRGKGKKKKNCEETNEEDEDEDECDRVATEPARKKKEKTNGGCDDATTQKKKQRKSQADDCEEKAAGKGKSGDKKKNEKDCKATAKTKKEKTNKEDVENDKPATKKQRNAAKDEADKKTAAKKNKKDCDEEAGHEDGKAETKKKQKKVDEATALEKKADGTGEPHEAEGKAAPTKKRPEKPAVKEVAGDVRASQEAPAKTKRLRRMVVEEPMEEPSAAAKNEREAEEEDKGEGGDEKTNTEEENAEGGDEKTKAEEEKAEGDDEKTKSKTAKNETRARKGKSDKDLDPKVAEKKAKASRKSSAYHVAKKQALRDGLSQEEAVKKAKEVMSSESWAIRLESGVGGHGTSRGYVGTKIDYLLYQGERTHDFLSNSGFLYFVYVIRFWMMLLGAQTPKPTLCYSNGAYPSGFAQKLLQLYEERDRNCMFLDNRAMLLERLRLPNFMKGQKLRELLIKHGGFKEDADGALLPDEITPDEPNAVDEQVALKEAAAGKSRNIKKKSPSSIGKESVMMDSLSAKAKIFMKACQLLAHFKQGLPEGMSIFMLALLGAKEIGLGSGRHIASRLGSLRKGLKDFPEGSGRAHDTALLCKWSLGVIERPLRAALQRKDMALATALAHAVPRAAVAREGGRQSWTYAGTGSPALANFPQTLCEGPWGHRAAFSRAAASLWRCAAVLSRRVHGDKQVSNDINYPYRYPLPPKNPKGDLCGKKEHQPVDPLRPYIVFQDRPLPNRFGVSWNLAFGSTYVSPDPEGVALHLVPEDCHTEMARHLMSIHLNLAQACLQLKAYEPVVFHTTQALKVDQENAKAFYRRGLAQEALGRTQGAANDLQRAVRIEPRNAEVRKKYEELKKLLADVQKKKDEEEGPVVHDLQSLPRAWLEVAIGEQEPKRLVFVLYADSVPKTAENFRQLCTGEREGVTARGKKFHYKGSILHRMIPGLMIQGGDFENANGTGGESIYGRRFPDENFRESVARRG</sequence>
<comment type="caution">
    <text evidence="7">The sequence shown here is derived from an EMBL/GenBank/DDBJ whole genome shotgun (WGS) entry which is preliminary data.</text>
</comment>
<dbReference type="PANTHER" id="PTHR11071:SF561">
    <property type="entry name" value="PEPTIDYL-PROLYL CIS-TRANS ISOMERASE D-RELATED"/>
    <property type="match status" value="1"/>
</dbReference>
<feature type="compositionally biased region" description="Basic and acidic residues" evidence="4">
    <location>
        <begin position="992"/>
        <end position="1005"/>
    </location>
</feature>
<dbReference type="PANTHER" id="PTHR11071">
    <property type="entry name" value="PEPTIDYL-PROLYL CIS-TRANS ISOMERASE"/>
    <property type="match status" value="1"/>
</dbReference>
<feature type="compositionally biased region" description="Acidic residues" evidence="4">
    <location>
        <begin position="915"/>
        <end position="926"/>
    </location>
</feature>
<dbReference type="PROSITE" id="PS50072">
    <property type="entry name" value="CSA_PPIASE_2"/>
    <property type="match status" value="1"/>
</dbReference>
<reference evidence="7 8" key="1">
    <citation type="submission" date="2024-02" db="EMBL/GenBank/DDBJ databases">
        <authorList>
            <person name="Chen Y."/>
            <person name="Shah S."/>
            <person name="Dougan E. K."/>
            <person name="Thang M."/>
            <person name="Chan C."/>
        </authorList>
    </citation>
    <scope>NUCLEOTIDE SEQUENCE [LARGE SCALE GENOMIC DNA]</scope>
</reference>
<dbReference type="Pfam" id="PF00160">
    <property type="entry name" value="Pro_isomerase"/>
    <property type="match status" value="1"/>
</dbReference>
<dbReference type="InterPro" id="IPR019734">
    <property type="entry name" value="TPR_rpt"/>
</dbReference>
<feature type="compositionally biased region" description="Acidic residues" evidence="4">
    <location>
        <begin position="530"/>
        <end position="552"/>
    </location>
</feature>
<dbReference type="Proteomes" id="UP001642464">
    <property type="component" value="Unassembled WGS sequence"/>
</dbReference>
<feature type="transmembrane region" description="Helical" evidence="5">
    <location>
        <begin position="411"/>
        <end position="433"/>
    </location>
</feature>
<keyword evidence="5" id="KW-0472">Membrane</keyword>
<dbReference type="SMART" id="SM00028">
    <property type="entry name" value="TPR"/>
    <property type="match status" value="2"/>
</dbReference>
<evidence type="ECO:0000313" key="8">
    <source>
        <dbReference type="Proteomes" id="UP001642464"/>
    </source>
</evidence>
<protein>
    <submittedName>
        <fullName evidence="7">Peptidyl-prolyl cis-trans isomerase D (PPIase D) (Rotamase D)</fullName>
    </submittedName>
</protein>
<feature type="region of interest" description="Disordered" evidence="4">
    <location>
        <begin position="518"/>
        <end position="575"/>
    </location>
</feature>
<dbReference type="PROSITE" id="PS50005">
    <property type="entry name" value="TPR"/>
    <property type="match status" value="1"/>
</dbReference>
<keyword evidence="3" id="KW-0175">Coiled coil</keyword>
<feature type="compositionally biased region" description="Basic and acidic residues" evidence="4">
    <location>
        <begin position="1166"/>
        <end position="1197"/>
    </location>
</feature>
<evidence type="ECO:0000256" key="2">
    <source>
        <dbReference type="PROSITE-ProRule" id="PRU00339"/>
    </source>
</evidence>
<accession>A0ABP0NUC9</accession>
<feature type="domain" description="PPIase cyclophilin-type" evidence="6">
    <location>
        <begin position="1778"/>
        <end position="1875"/>
    </location>
</feature>
<feature type="compositionally biased region" description="Basic and acidic residues" evidence="4">
    <location>
        <begin position="856"/>
        <end position="865"/>
    </location>
</feature>
<feature type="compositionally biased region" description="Basic and acidic residues" evidence="4">
    <location>
        <begin position="1036"/>
        <end position="1071"/>
    </location>
</feature>
<proteinExistence type="predicted"/>
<dbReference type="InterPro" id="IPR011990">
    <property type="entry name" value="TPR-like_helical_dom_sf"/>
</dbReference>
<dbReference type="Gene3D" id="1.25.40.10">
    <property type="entry name" value="Tetratricopeptide repeat domain"/>
    <property type="match status" value="1"/>
</dbReference>
<name>A0ABP0NUC9_9DINO</name>
<feature type="non-terminal residue" evidence="7">
    <location>
        <position position="1875"/>
    </location>
</feature>